<dbReference type="RefSeq" id="WP_248209471.1">
    <property type="nucleotide sequence ID" value="NZ_JALNMH010000009.1"/>
</dbReference>
<reference evidence="2" key="1">
    <citation type="submission" date="2022-04" db="EMBL/GenBank/DDBJ databases">
        <title>Lysobacter sp. CAU 1642 isolated from sea sand.</title>
        <authorList>
            <person name="Kim W."/>
        </authorList>
    </citation>
    <scope>NUCLEOTIDE SEQUENCE</scope>
    <source>
        <strain evidence="2">CAU 1642</strain>
    </source>
</reference>
<keyword evidence="3" id="KW-1185">Reference proteome</keyword>
<name>A0ABT0GIK9_9GAMM</name>
<gene>
    <name evidence="2" type="ORF">M0G41_11930</name>
</gene>
<protein>
    <submittedName>
        <fullName evidence="2">Uncharacterized protein</fullName>
    </submittedName>
</protein>
<keyword evidence="1" id="KW-0812">Transmembrane</keyword>
<keyword evidence="1" id="KW-0472">Membrane</keyword>
<dbReference type="EMBL" id="JALNMH010000009">
    <property type="protein sequence ID" value="MCK7594376.1"/>
    <property type="molecule type" value="Genomic_DNA"/>
</dbReference>
<dbReference type="Proteomes" id="UP001431449">
    <property type="component" value="Unassembled WGS sequence"/>
</dbReference>
<keyword evidence="1" id="KW-1133">Transmembrane helix</keyword>
<comment type="caution">
    <text evidence="2">The sequence shown here is derived from an EMBL/GenBank/DDBJ whole genome shotgun (WGS) entry which is preliminary data.</text>
</comment>
<organism evidence="2 3">
    <name type="scientific">Pseudomarimonas salicorniae</name>
    <dbReference type="NCBI Taxonomy" id="2933270"/>
    <lineage>
        <taxon>Bacteria</taxon>
        <taxon>Pseudomonadati</taxon>
        <taxon>Pseudomonadota</taxon>
        <taxon>Gammaproteobacteria</taxon>
        <taxon>Lysobacterales</taxon>
        <taxon>Lysobacteraceae</taxon>
        <taxon>Pseudomarimonas</taxon>
    </lineage>
</organism>
<evidence type="ECO:0000313" key="3">
    <source>
        <dbReference type="Proteomes" id="UP001431449"/>
    </source>
</evidence>
<accession>A0ABT0GIK9</accession>
<sequence>MNAFRDPHGAEHGQDPQHSYFHRLLQQAPSPSPPADFARRMQARVDARESGGALDAWLVGLLLTAMLLAGLGSATPILGKALAGWAVPPLNELAWPALTLAGLAGAWIIDLALRPRLPQAL</sequence>
<evidence type="ECO:0000313" key="2">
    <source>
        <dbReference type="EMBL" id="MCK7594376.1"/>
    </source>
</evidence>
<feature type="transmembrane region" description="Helical" evidence="1">
    <location>
        <begin position="54"/>
        <end position="73"/>
    </location>
</feature>
<feature type="transmembrane region" description="Helical" evidence="1">
    <location>
        <begin position="93"/>
        <end position="113"/>
    </location>
</feature>
<proteinExistence type="predicted"/>
<evidence type="ECO:0000256" key="1">
    <source>
        <dbReference type="SAM" id="Phobius"/>
    </source>
</evidence>